<dbReference type="EMBL" id="KE123991">
    <property type="protein sequence ID" value="EPB86311.1"/>
    <property type="molecule type" value="Genomic_DNA"/>
</dbReference>
<dbReference type="eggNOG" id="ENOG502SZN9">
    <property type="taxonomic scope" value="Eukaryota"/>
</dbReference>
<dbReference type="GO" id="GO:0072380">
    <property type="term" value="C:TRC complex"/>
    <property type="evidence" value="ECO:0007669"/>
    <property type="project" value="TreeGrafter"/>
</dbReference>
<dbReference type="FunFam" id="1.20.5.420:FF:000005">
    <property type="entry name" value="Hsc70 cochaperone (SGT), putative"/>
    <property type="match status" value="1"/>
</dbReference>
<dbReference type="PANTHER" id="PTHR45831">
    <property type="entry name" value="LD24721P"/>
    <property type="match status" value="1"/>
</dbReference>
<dbReference type="Pfam" id="PF16546">
    <property type="entry name" value="SGTA_dimer"/>
    <property type="match status" value="1"/>
</dbReference>
<evidence type="ECO:0000313" key="4">
    <source>
        <dbReference type="EMBL" id="EPB86311.1"/>
    </source>
</evidence>
<keyword evidence="1" id="KW-0677">Repeat</keyword>
<keyword evidence="2" id="KW-0802">TPR repeat</keyword>
<dbReference type="OrthoDB" id="2335338at2759"/>
<evidence type="ECO:0000256" key="2">
    <source>
        <dbReference type="ARBA" id="ARBA00022803"/>
    </source>
</evidence>
<gene>
    <name evidence="4" type="ORF">HMPREF1544_06850</name>
</gene>
<evidence type="ECO:0000259" key="3">
    <source>
        <dbReference type="Pfam" id="PF16546"/>
    </source>
</evidence>
<protein>
    <recommendedName>
        <fullName evidence="3">SGTA homodimerisation domain-containing protein</fullName>
    </recommendedName>
</protein>
<sequence length="117" mass="12672">MVATENKKALVYSILEFLQKSCEDGTINKDDTEGIEVAMQCIGEAFGVDAADEAQKELYSTKPANLLSIFDVYLNTKKSAKVSKARSNTSPAAAAASSAPKVENVNIIPWKIRMEEA</sequence>
<dbReference type="InterPro" id="IPR032374">
    <property type="entry name" value="SGTA_dimer"/>
</dbReference>
<dbReference type="GO" id="GO:0006620">
    <property type="term" value="P:post-translational protein targeting to endoplasmic reticulum membrane"/>
    <property type="evidence" value="ECO:0007669"/>
    <property type="project" value="TreeGrafter"/>
</dbReference>
<proteinExistence type="predicted"/>
<dbReference type="GO" id="GO:0016020">
    <property type="term" value="C:membrane"/>
    <property type="evidence" value="ECO:0007669"/>
    <property type="project" value="TreeGrafter"/>
</dbReference>
<dbReference type="STRING" id="1220926.S2J854"/>
<evidence type="ECO:0000313" key="5">
    <source>
        <dbReference type="Proteomes" id="UP000014254"/>
    </source>
</evidence>
<dbReference type="AlphaFoldDB" id="S2J854"/>
<dbReference type="Proteomes" id="UP000014254">
    <property type="component" value="Unassembled WGS sequence"/>
</dbReference>
<reference evidence="5" key="1">
    <citation type="submission" date="2013-05" db="EMBL/GenBank/DDBJ databases">
        <title>The Genome sequence of Mucor circinelloides f. circinelloides 1006PhL.</title>
        <authorList>
            <consortium name="The Broad Institute Genomics Platform"/>
            <person name="Cuomo C."/>
            <person name="Earl A."/>
            <person name="Findley K."/>
            <person name="Lee S.C."/>
            <person name="Walker B."/>
            <person name="Young S."/>
            <person name="Zeng Q."/>
            <person name="Gargeya S."/>
            <person name="Fitzgerald M."/>
            <person name="Haas B."/>
            <person name="Abouelleil A."/>
            <person name="Allen A.W."/>
            <person name="Alvarado L."/>
            <person name="Arachchi H.M."/>
            <person name="Berlin A.M."/>
            <person name="Chapman S.B."/>
            <person name="Gainer-Dewar J."/>
            <person name="Goldberg J."/>
            <person name="Griggs A."/>
            <person name="Gujja S."/>
            <person name="Hansen M."/>
            <person name="Howarth C."/>
            <person name="Imamovic A."/>
            <person name="Ireland A."/>
            <person name="Larimer J."/>
            <person name="McCowan C."/>
            <person name="Murphy C."/>
            <person name="Pearson M."/>
            <person name="Poon T.W."/>
            <person name="Priest M."/>
            <person name="Roberts A."/>
            <person name="Saif S."/>
            <person name="Shea T."/>
            <person name="Sisk P."/>
            <person name="Sykes S."/>
            <person name="Wortman J."/>
            <person name="Nusbaum C."/>
            <person name="Birren B."/>
        </authorList>
    </citation>
    <scope>NUCLEOTIDE SEQUENCE [LARGE SCALE GENOMIC DNA]</scope>
    <source>
        <strain evidence="5">1006PhL</strain>
    </source>
</reference>
<evidence type="ECO:0000256" key="1">
    <source>
        <dbReference type="ARBA" id="ARBA00022737"/>
    </source>
</evidence>
<feature type="domain" description="SGTA homodimerisation" evidence="3">
    <location>
        <begin position="6"/>
        <end position="72"/>
    </location>
</feature>
<dbReference type="Gene3D" id="1.20.5.420">
    <property type="entry name" value="Immunoglobulin FC, subunit C"/>
    <property type="match status" value="1"/>
</dbReference>
<dbReference type="InParanoid" id="S2J854"/>
<organism evidence="4 5">
    <name type="scientific">Mucor circinelloides f. circinelloides (strain 1006PhL)</name>
    <name type="common">Mucormycosis agent</name>
    <name type="synonym">Calyptromyces circinelloides</name>
    <dbReference type="NCBI Taxonomy" id="1220926"/>
    <lineage>
        <taxon>Eukaryota</taxon>
        <taxon>Fungi</taxon>
        <taxon>Fungi incertae sedis</taxon>
        <taxon>Mucoromycota</taxon>
        <taxon>Mucoromycotina</taxon>
        <taxon>Mucoromycetes</taxon>
        <taxon>Mucorales</taxon>
        <taxon>Mucorineae</taxon>
        <taxon>Mucoraceae</taxon>
        <taxon>Mucor</taxon>
    </lineage>
</organism>
<dbReference type="GO" id="GO:0060090">
    <property type="term" value="F:molecular adaptor activity"/>
    <property type="evidence" value="ECO:0007669"/>
    <property type="project" value="TreeGrafter"/>
</dbReference>
<dbReference type="VEuPathDB" id="FungiDB:HMPREF1544_06850"/>
<accession>S2J854</accession>
<name>S2J854_MUCC1</name>
<keyword evidence="5" id="KW-1185">Reference proteome</keyword>
<dbReference type="PANTHER" id="PTHR45831:SF2">
    <property type="entry name" value="LD24721P"/>
    <property type="match status" value="1"/>
</dbReference>
<dbReference type="InterPro" id="IPR047150">
    <property type="entry name" value="SGT"/>
</dbReference>